<dbReference type="HOGENOM" id="CLU_1241833_0_0_1"/>
<keyword evidence="3" id="KW-1185">Reference proteome</keyword>
<feature type="region of interest" description="Disordered" evidence="1">
    <location>
        <begin position="128"/>
        <end position="170"/>
    </location>
</feature>
<evidence type="ECO:0000313" key="2">
    <source>
        <dbReference type="EnsemblPlants" id="OGLUM02G04820.1"/>
    </source>
</evidence>
<dbReference type="eggNOG" id="KOG0987">
    <property type="taxonomic scope" value="Eukaryota"/>
</dbReference>
<dbReference type="EnsemblPlants" id="OGLUM02G04820.1">
    <property type="protein sequence ID" value="OGLUM02G04820.1"/>
    <property type="gene ID" value="OGLUM02G04820"/>
</dbReference>
<protein>
    <submittedName>
        <fullName evidence="2">Uncharacterized protein</fullName>
    </submittedName>
</protein>
<reference evidence="2" key="1">
    <citation type="submission" date="2015-04" db="UniProtKB">
        <authorList>
            <consortium name="EnsemblPlants"/>
        </authorList>
    </citation>
    <scope>IDENTIFICATION</scope>
</reference>
<sequence length="236" mass="26120">MGADVDDSLNHGGGPYVFKINGQVHHRIGALLPNENTPTKFAQLYIYDTQNEIQNRMCAILSEGGDPSALDPVIAAELMQMLDECNPLVKQFRLARDHLAEKGIADAVGRGCLEGGVGKQRILPTSFTGERSKGLTRGDLPPPIPWTARAAAGSQRPNGEKKPDEQHFDPSRMIGIIKRKALIKELAAAYHAECVACCEELLQLQRKWEEEQYVEFKMADEAPRTLMVKSSKGRKR</sequence>
<dbReference type="AlphaFoldDB" id="A0A0D9YMR0"/>
<reference evidence="2" key="2">
    <citation type="submission" date="2018-05" db="EMBL/GenBank/DDBJ databases">
        <title>OgluRS3 (Oryza glumaepatula Reference Sequence Version 3).</title>
        <authorList>
            <person name="Zhang J."/>
            <person name="Kudrna D."/>
            <person name="Lee S."/>
            <person name="Talag J."/>
            <person name="Welchert J."/>
            <person name="Wing R.A."/>
        </authorList>
    </citation>
    <scope>NUCLEOTIDE SEQUENCE [LARGE SCALE GENOMIC DNA]</scope>
</reference>
<dbReference type="Gramene" id="OGLUM02G04820.1">
    <property type="protein sequence ID" value="OGLUM02G04820.1"/>
    <property type="gene ID" value="OGLUM02G04820"/>
</dbReference>
<proteinExistence type="predicted"/>
<dbReference type="PANTHER" id="PTHR37242:SF1">
    <property type="entry name" value="OS09G0569450 PROTEIN"/>
    <property type="match status" value="1"/>
</dbReference>
<organism evidence="2">
    <name type="scientific">Oryza glumipatula</name>
    <dbReference type="NCBI Taxonomy" id="40148"/>
    <lineage>
        <taxon>Eukaryota</taxon>
        <taxon>Viridiplantae</taxon>
        <taxon>Streptophyta</taxon>
        <taxon>Embryophyta</taxon>
        <taxon>Tracheophyta</taxon>
        <taxon>Spermatophyta</taxon>
        <taxon>Magnoliopsida</taxon>
        <taxon>Liliopsida</taxon>
        <taxon>Poales</taxon>
        <taxon>Poaceae</taxon>
        <taxon>BOP clade</taxon>
        <taxon>Oryzoideae</taxon>
        <taxon>Oryzeae</taxon>
        <taxon>Oryzinae</taxon>
        <taxon>Oryza</taxon>
    </lineage>
</organism>
<name>A0A0D9YMR0_9ORYZ</name>
<accession>A0A0D9YMR0</accession>
<evidence type="ECO:0000313" key="3">
    <source>
        <dbReference type="Proteomes" id="UP000026961"/>
    </source>
</evidence>
<dbReference type="PANTHER" id="PTHR37242">
    <property type="entry name" value="OS09G0569450 PROTEIN"/>
    <property type="match status" value="1"/>
</dbReference>
<feature type="compositionally biased region" description="Basic and acidic residues" evidence="1">
    <location>
        <begin position="158"/>
        <end position="170"/>
    </location>
</feature>
<evidence type="ECO:0000256" key="1">
    <source>
        <dbReference type="SAM" id="MobiDB-lite"/>
    </source>
</evidence>
<dbReference type="Proteomes" id="UP000026961">
    <property type="component" value="Chromosome 2"/>
</dbReference>